<dbReference type="EMBL" id="VJXY01000047">
    <property type="protein sequence ID" value="MBD6619763.1"/>
    <property type="molecule type" value="Genomic_DNA"/>
</dbReference>
<protein>
    <submittedName>
        <fullName evidence="1">Uncharacterized protein</fullName>
    </submittedName>
</protein>
<comment type="caution">
    <text evidence="1">The sequence shown here is derived from an EMBL/GenBank/DDBJ whole genome shotgun (WGS) entry which is preliminary data.</text>
</comment>
<organism evidence="1 2">
    <name type="scientific">Komarekiella delphini-convector SJRDD-AB1</name>
    <dbReference type="NCBI Taxonomy" id="2593771"/>
    <lineage>
        <taxon>Bacteria</taxon>
        <taxon>Bacillati</taxon>
        <taxon>Cyanobacteriota</taxon>
        <taxon>Cyanophyceae</taxon>
        <taxon>Nostocales</taxon>
        <taxon>Nostocaceae</taxon>
        <taxon>Komarekiella</taxon>
        <taxon>Komarekiella delphini-convector</taxon>
    </lineage>
</organism>
<accession>A0AA40T2K6</accession>
<dbReference type="RefSeq" id="WP_191760998.1">
    <property type="nucleotide sequence ID" value="NZ_VJXY01000047.1"/>
</dbReference>
<dbReference type="Proteomes" id="UP001165986">
    <property type="component" value="Unassembled WGS sequence"/>
</dbReference>
<gene>
    <name evidence="1" type="ORF">FNW02_29110</name>
</gene>
<keyword evidence="2" id="KW-1185">Reference proteome</keyword>
<proteinExistence type="predicted"/>
<sequence length="92" mass="10117">MKQVSLHRTISLNSIIALAKDFGEAIAFHYPNSSRGASSLLEQENLSYQVWLDETRTLVDEGIASLERGEGIDGETFVNQLLISVSSNLYSA</sequence>
<evidence type="ECO:0000313" key="2">
    <source>
        <dbReference type="Proteomes" id="UP001165986"/>
    </source>
</evidence>
<dbReference type="AlphaFoldDB" id="A0AA40T2K6"/>
<evidence type="ECO:0000313" key="1">
    <source>
        <dbReference type="EMBL" id="MBD6619763.1"/>
    </source>
</evidence>
<name>A0AA40T2K6_9NOST</name>
<reference evidence="1" key="1">
    <citation type="submission" date="2019-07" db="EMBL/GenBank/DDBJ databases">
        <title>Toxilogical consequences of a new and cryptic species of cyanobacteria (Komarekiella delphini-convector) recovered from the epidermis of a bottlenose dolphin and 1500 ft. in the air.</title>
        <authorList>
            <person name="Brown A.O."/>
            <person name="Dvorak P."/>
            <person name="Villanueva C.D."/>
            <person name="Foss A.J."/>
            <person name="Garvey A.D."/>
            <person name="Gibson Q.A."/>
            <person name="Johansen J.R."/>
            <person name="Casamatta D.A."/>
        </authorList>
    </citation>
    <scope>NUCLEOTIDE SEQUENCE</scope>
    <source>
        <strain evidence="1">SJRDD-AB1</strain>
    </source>
</reference>